<evidence type="ECO:0000313" key="1">
    <source>
        <dbReference type="EMBL" id="SIT57432.1"/>
    </source>
</evidence>
<evidence type="ECO:0000313" key="2">
    <source>
        <dbReference type="Proteomes" id="UP000188388"/>
    </source>
</evidence>
<keyword evidence="2" id="KW-1185">Reference proteome</keyword>
<sequence>MGRELGAMINAKMLQRKRNQVGAIKPI</sequence>
<reference evidence="2" key="1">
    <citation type="submission" date="2017-01" db="EMBL/GenBank/DDBJ databases">
        <authorList>
            <person name="Brunel B."/>
        </authorList>
    </citation>
    <scope>NUCLEOTIDE SEQUENCE [LARGE SCALE GENOMIC DNA]</scope>
</reference>
<gene>
    <name evidence="1" type="ORF">BQ8794_40031</name>
</gene>
<proteinExistence type="predicted"/>
<name>A0A1R3VC26_9HYPH</name>
<dbReference type="Proteomes" id="UP000188388">
    <property type="component" value="Unassembled WGS sequence"/>
</dbReference>
<dbReference type="STRING" id="1631249.BQ8794_40031"/>
<organism evidence="1 2">
    <name type="scientific">Mesorhizobium prunaredense</name>
    <dbReference type="NCBI Taxonomy" id="1631249"/>
    <lineage>
        <taxon>Bacteria</taxon>
        <taxon>Pseudomonadati</taxon>
        <taxon>Pseudomonadota</taxon>
        <taxon>Alphaproteobacteria</taxon>
        <taxon>Hyphomicrobiales</taxon>
        <taxon>Phyllobacteriaceae</taxon>
        <taxon>Mesorhizobium</taxon>
    </lineage>
</organism>
<accession>A0A1R3VC26</accession>
<dbReference type="AlphaFoldDB" id="A0A1R3VC26"/>
<protein>
    <submittedName>
        <fullName evidence="1">Uncharacterized protein</fullName>
    </submittedName>
</protein>
<dbReference type="EMBL" id="FTPD01000034">
    <property type="protein sequence ID" value="SIT57432.1"/>
    <property type="molecule type" value="Genomic_DNA"/>
</dbReference>